<evidence type="ECO:0000313" key="6">
    <source>
        <dbReference type="EMBL" id="PPR02267.1"/>
    </source>
</evidence>
<dbReference type="InParanoid" id="A0A409YGW7"/>
<accession>A0A409YGW7</accession>
<evidence type="ECO:0000256" key="1">
    <source>
        <dbReference type="ARBA" id="ARBA00023002"/>
    </source>
</evidence>
<dbReference type="InterPro" id="IPR006139">
    <property type="entry name" value="D-isomer_2_OHA_DH_cat_dom"/>
</dbReference>
<feature type="compositionally biased region" description="Polar residues" evidence="3">
    <location>
        <begin position="217"/>
        <end position="227"/>
    </location>
</feature>
<dbReference type="CDD" id="cd05301">
    <property type="entry name" value="GDH"/>
    <property type="match status" value="1"/>
</dbReference>
<dbReference type="Pfam" id="PF02826">
    <property type="entry name" value="2-Hacid_dh_C"/>
    <property type="match status" value="1"/>
</dbReference>
<proteinExistence type="inferred from homology"/>
<reference evidence="6 7" key="1">
    <citation type="journal article" date="2018" name="Evol. Lett.">
        <title>Horizontal gene cluster transfer increased hallucinogenic mushroom diversity.</title>
        <authorList>
            <person name="Reynolds H.T."/>
            <person name="Vijayakumar V."/>
            <person name="Gluck-Thaler E."/>
            <person name="Korotkin H.B."/>
            <person name="Matheny P.B."/>
            <person name="Slot J.C."/>
        </authorList>
    </citation>
    <scope>NUCLEOTIDE SEQUENCE [LARGE SCALE GENOMIC DNA]</scope>
    <source>
        <strain evidence="6 7">2629</strain>
    </source>
</reference>
<dbReference type="STRING" id="181874.A0A409YGW7"/>
<gene>
    <name evidence="6" type="ORF">CVT24_011616</name>
</gene>
<evidence type="ECO:0000259" key="4">
    <source>
        <dbReference type="Pfam" id="PF00389"/>
    </source>
</evidence>
<feature type="domain" description="D-isomer specific 2-hydroxyacid dehydrogenase NAD-binding" evidence="5">
    <location>
        <begin position="125"/>
        <end position="331"/>
    </location>
</feature>
<dbReference type="GO" id="GO:0016618">
    <property type="term" value="F:hydroxypyruvate reductase [NAD(P)H] activity"/>
    <property type="evidence" value="ECO:0007669"/>
    <property type="project" value="TreeGrafter"/>
</dbReference>
<comment type="similarity">
    <text evidence="2">Belongs to the D-isomer specific 2-hydroxyacid dehydrogenase family.</text>
</comment>
<name>A0A409YGW7_9AGAR</name>
<comment type="caution">
    <text evidence="6">The sequence shown here is derived from an EMBL/GenBank/DDBJ whole genome shotgun (WGS) entry which is preliminary data.</text>
</comment>
<dbReference type="InterPro" id="IPR036291">
    <property type="entry name" value="NAD(P)-bd_dom_sf"/>
</dbReference>
<evidence type="ECO:0000256" key="3">
    <source>
        <dbReference type="SAM" id="MobiDB-lite"/>
    </source>
</evidence>
<feature type="region of interest" description="Disordered" evidence="3">
    <location>
        <begin position="204"/>
        <end position="229"/>
    </location>
</feature>
<keyword evidence="7" id="KW-1185">Reference proteome</keyword>
<dbReference type="InterPro" id="IPR029753">
    <property type="entry name" value="D-isomer_DH_CS"/>
</dbReference>
<dbReference type="AlphaFoldDB" id="A0A409YGW7"/>
<dbReference type="GO" id="GO:0030267">
    <property type="term" value="F:glyoxylate reductase (NADPH) activity"/>
    <property type="evidence" value="ECO:0007669"/>
    <property type="project" value="TreeGrafter"/>
</dbReference>
<dbReference type="GO" id="GO:0051287">
    <property type="term" value="F:NAD binding"/>
    <property type="evidence" value="ECO:0007669"/>
    <property type="project" value="InterPro"/>
</dbReference>
<dbReference type="PANTHER" id="PTHR10996:SF277">
    <property type="entry name" value="GLYOXYLATE REDUCTASE_HYDROXYPYRUVATE REDUCTASE"/>
    <property type="match status" value="1"/>
</dbReference>
<evidence type="ECO:0000313" key="7">
    <source>
        <dbReference type="Proteomes" id="UP000284842"/>
    </source>
</evidence>
<dbReference type="EMBL" id="NHTK01001178">
    <property type="protein sequence ID" value="PPR02267.1"/>
    <property type="molecule type" value="Genomic_DNA"/>
</dbReference>
<feature type="domain" description="D-isomer specific 2-hydroxyacid dehydrogenase catalytic" evidence="4">
    <location>
        <begin position="22"/>
        <end position="361"/>
    </location>
</feature>
<dbReference type="SUPFAM" id="SSF52283">
    <property type="entry name" value="Formate/glycerate dehydrogenase catalytic domain-like"/>
    <property type="match status" value="1"/>
</dbReference>
<dbReference type="Proteomes" id="UP000284842">
    <property type="component" value="Unassembled WGS sequence"/>
</dbReference>
<dbReference type="GO" id="GO:0005829">
    <property type="term" value="C:cytosol"/>
    <property type="evidence" value="ECO:0007669"/>
    <property type="project" value="TreeGrafter"/>
</dbReference>
<evidence type="ECO:0000259" key="5">
    <source>
        <dbReference type="Pfam" id="PF02826"/>
    </source>
</evidence>
<organism evidence="6 7">
    <name type="scientific">Panaeolus cyanescens</name>
    <dbReference type="NCBI Taxonomy" id="181874"/>
    <lineage>
        <taxon>Eukaryota</taxon>
        <taxon>Fungi</taxon>
        <taxon>Dikarya</taxon>
        <taxon>Basidiomycota</taxon>
        <taxon>Agaricomycotina</taxon>
        <taxon>Agaricomycetes</taxon>
        <taxon>Agaricomycetidae</taxon>
        <taxon>Agaricales</taxon>
        <taxon>Agaricineae</taxon>
        <taxon>Galeropsidaceae</taxon>
        <taxon>Panaeolus</taxon>
    </lineage>
</organism>
<dbReference type="PANTHER" id="PTHR10996">
    <property type="entry name" value="2-HYDROXYACID DEHYDROGENASE-RELATED"/>
    <property type="match status" value="1"/>
</dbReference>
<dbReference type="OrthoDB" id="9991913at2759"/>
<dbReference type="InterPro" id="IPR050223">
    <property type="entry name" value="D-isomer_2-hydroxyacid_DH"/>
</dbReference>
<dbReference type="PROSITE" id="PS00671">
    <property type="entry name" value="D_2_HYDROXYACID_DH_3"/>
    <property type="match status" value="1"/>
</dbReference>
<dbReference type="InterPro" id="IPR006140">
    <property type="entry name" value="D-isomer_DH_NAD-bd"/>
</dbReference>
<evidence type="ECO:0008006" key="8">
    <source>
        <dbReference type="Google" id="ProtNLM"/>
    </source>
</evidence>
<sequence>MPSSVLNRLTHVASHTRRKPKVVVTRDLGPEIMPLLQNRTDIDMVLWTQESACSRDWLLTNAVGATALIVLADAELFDAAGPQLNVVSTMSVGYEHVDVKEAAKRNIRVGYTPDVLTDAVADIAVMLALMAGRLARETTAIVNEGRWPSYSWAPFLFCGRQLSAPNAKTTRTAGFIGFGRIAHATLARLVPFGFTDCIYFSNPSSAPNPSRDAELSRSISNPNSPNGPITIRRTDELSTIASQSDVVFVLAPGGASTQNIVSTEFLRAMKSTAVLVNASRGSLVDSDALALALREGWIWGAGLDVVAGEPHIGTDHPLVKEPRCVVLPHIGSATFETRLGMARLAVVNALAAVDGKEMEYELKI</sequence>
<protein>
    <recommendedName>
        <fullName evidence="8">D-isomer specific 2-hydroxyacid dehydrogenase NAD-binding domain-containing protein</fullName>
    </recommendedName>
</protein>
<evidence type="ECO:0000256" key="2">
    <source>
        <dbReference type="RuleBase" id="RU003719"/>
    </source>
</evidence>
<dbReference type="Pfam" id="PF00389">
    <property type="entry name" value="2-Hacid_dh"/>
    <property type="match status" value="1"/>
</dbReference>
<keyword evidence="1 2" id="KW-0560">Oxidoreductase</keyword>
<dbReference type="SUPFAM" id="SSF51735">
    <property type="entry name" value="NAD(P)-binding Rossmann-fold domains"/>
    <property type="match status" value="1"/>
</dbReference>
<dbReference type="Gene3D" id="3.40.50.720">
    <property type="entry name" value="NAD(P)-binding Rossmann-like Domain"/>
    <property type="match status" value="2"/>
</dbReference>